<dbReference type="SUPFAM" id="SSF55068">
    <property type="entry name" value="Peptide methionine sulfoxide reductase"/>
    <property type="match status" value="1"/>
</dbReference>
<evidence type="ECO:0000313" key="6">
    <source>
        <dbReference type="EMBL" id="CAK0836067.1"/>
    </source>
</evidence>
<dbReference type="EC" id="1.8.4.11" evidence="2"/>
<evidence type="ECO:0000256" key="1">
    <source>
        <dbReference type="ARBA" id="ARBA00005591"/>
    </source>
</evidence>
<dbReference type="PANTHER" id="PTHR43774">
    <property type="entry name" value="PEPTIDE METHIONINE SULFOXIDE REDUCTASE"/>
    <property type="match status" value="1"/>
</dbReference>
<comment type="similarity">
    <text evidence="1">Belongs to the MsrA Met sulfoxide reductase family.</text>
</comment>
<dbReference type="InterPro" id="IPR036509">
    <property type="entry name" value="Met_Sox_Rdtase_MsrA_sf"/>
</dbReference>
<proteinExistence type="inferred from homology"/>
<accession>A0ABN9SUF8</accession>
<protein>
    <recommendedName>
        <fullName evidence="2">peptide-methionine (S)-S-oxide reductase</fullName>
        <ecNumber evidence="2">1.8.4.11</ecNumber>
    </recommendedName>
    <alternativeName>
        <fullName evidence="4">Peptide-methionine (S)-S-oxide reductase</fullName>
    </alternativeName>
</protein>
<evidence type="ECO:0000256" key="2">
    <source>
        <dbReference type="ARBA" id="ARBA00012502"/>
    </source>
</evidence>
<dbReference type="PANTHER" id="PTHR43774:SF1">
    <property type="entry name" value="PEPTIDE METHIONINE SULFOXIDE REDUCTASE MSRA 2"/>
    <property type="match status" value="1"/>
</dbReference>
<gene>
    <name evidence="6" type="ORF">PCOR1329_LOCUS32682</name>
</gene>
<evidence type="ECO:0000313" key="7">
    <source>
        <dbReference type="Proteomes" id="UP001189429"/>
    </source>
</evidence>
<reference evidence="6" key="1">
    <citation type="submission" date="2023-10" db="EMBL/GenBank/DDBJ databases">
        <authorList>
            <person name="Chen Y."/>
            <person name="Shah S."/>
            <person name="Dougan E. K."/>
            <person name="Thang M."/>
            <person name="Chan C."/>
        </authorList>
    </citation>
    <scope>NUCLEOTIDE SEQUENCE [LARGE SCALE GENOMIC DNA]</scope>
</reference>
<organism evidence="6 7">
    <name type="scientific">Prorocentrum cordatum</name>
    <dbReference type="NCBI Taxonomy" id="2364126"/>
    <lineage>
        <taxon>Eukaryota</taxon>
        <taxon>Sar</taxon>
        <taxon>Alveolata</taxon>
        <taxon>Dinophyceae</taxon>
        <taxon>Prorocentrales</taxon>
        <taxon>Prorocentraceae</taxon>
        <taxon>Prorocentrum</taxon>
    </lineage>
</organism>
<dbReference type="Proteomes" id="UP001189429">
    <property type="component" value="Unassembled WGS sequence"/>
</dbReference>
<keyword evidence="3" id="KW-0560">Oxidoreductase</keyword>
<feature type="domain" description="Peptide methionine sulphoxide reductase MsrA" evidence="5">
    <location>
        <begin position="2"/>
        <end position="83"/>
    </location>
</feature>
<evidence type="ECO:0000256" key="4">
    <source>
        <dbReference type="ARBA" id="ARBA00030643"/>
    </source>
</evidence>
<dbReference type="InterPro" id="IPR002569">
    <property type="entry name" value="Met_Sox_Rdtase_MsrA_dom"/>
</dbReference>
<dbReference type="Pfam" id="PF01625">
    <property type="entry name" value="PMSR"/>
    <property type="match status" value="1"/>
</dbReference>
<comment type="caution">
    <text evidence="6">The sequence shown here is derived from an EMBL/GenBank/DDBJ whole genome shotgun (WGS) entry which is preliminary data.</text>
</comment>
<keyword evidence="7" id="KW-1185">Reference proteome</keyword>
<sequence>MVGYTGGESVDPTYKSVCSGDGHTEALKVEFDPSKVDYADLLEVFYRNCRAESSGKPQYKSAIWVHSEEQREKAKAAAEARGKLDKGHRGPKAVVRRRGLPPEVLPRQGEGWHVERRSLYVSAAPCPVSPYPHCSCSYSSLLLLLPLLPPHSSTVFFSCLLFCSVFCHEVAGRNVARLGSCRGCRGRRFGVTRRVGLDLGPQTTSRIDARAPVFFCKRASEICFLRIPARN</sequence>
<evidence type="ECO:0000259" key="5">
    <source>
        <dbReference type="Pfam" id="PF01625"/>
    </source>
</evidence>
<dbReference type="Gene3D" id="3.30.1060.10">
    <property type="entry name" value="Peptide methionine sulphoxide reductase MsrA"/>
    <property type="match status" value="1"/>
</dbReference>
<evidence type="ECO:0000256" key="3">
    <source>
        <dbReference type="ARBA" id="ARBA00023002"/>
    </source>
</evidence>
<dbReference type="EMBL" id="CAUYUJ010013348">
    <property type="protein sequence ID" value="CAK0836067.1"/>
    <property type="molecule type" value="Genomic_DNA"/>
</dbReference>
<name>A0ABN9SUF8_9DINO</name>